<dbReference type="EMBL" id="QWET01000023">
    <property type="protein sequence ID" value="RIH63265.1"/>
    <property type="molecule type" value="Genomic_DNA"/>
</dbReference>
<protein>
    <submittedName>
        <fullName evidence="3">Fructosamine kinase</fullName>
    </submittedName>
</protein>
<dbReference type="PANTHER" id="PTHR12149:SF8">
    <property type="entry name" value="PROTEIN-RIBULOSAMINE 3-KINASE"/>
    <property type="match status" value="1"/>
</dbReference>
<comment type="caution">
    <text evidence="3">The sequence shown here is derived from an EMBL/GenBank/DDBJ whole genome shotgun (WGS) entry which is preliminary data.</text>
</comment>
<dbReference type="PANTHER" id="PTHR12149">
    <property type="entry name" value="FRUCTOSAMINE 3 KINASE-RELATED PROTEIN"/>
    <property type="match status" value="1"/>
</dbReference>
<dbReference type="OrthoDB" id="5291879at2"/>
<proteinExistence type="inferred from homology"/>
<keyword evidence="2 3" id="KW-0418">Kinase</keyword>
<dbReference type="PIRSF" id="PIRSF006221">
    <property type="entry name" value="Ketosamine-3-kinase"/>
    <property type="match status" value="1"/>
</dbReference>
<comment type="similarity">
    <text evidence="1 2">Belongs to the fructosamine kinase family.</text>
</comment>
<dbReference type="InterPro" id="IPR016477">
    <property type="entry name" value="Fructo-/Ketosamine-3-kinase"/>
</dbReference>
<evidence type="ECO:0000256" key="2">
    <source>
        <dbReference type="PIRNR" id="PIRNR006221"/>
    </source>
</evidence>
<dbReference type="GO" id="GO:0016301">
    <property type="term" value="F:kinase activity"/>
    <property type="evidence" value="ECO:0007669"/>
    <property type="project" value="UniProtKB-UniRule"/>
</dbReference>
<organism evidence="3 4">
    <name type="scientific">Mariniphaga sediminis</name>
    <dbReference type="NCBI Taxonomy" id="1628158"/>
    <lineage>
        <taxon>Bacteria</taxon>
        <taxon>Pseudomonadati</taxon>
        <taxon>Bacteroidota</taxon>
        <taxon>Bacteroidia</taxon>
        <taxon>Marinilabiliales</taxon>
        <taxon>Prolixibacteraceae</taxon>
        <taxon>Mariniphaga</taxon>
    </lineage>
</organism>
<name>A0A399CTM4_9BACT</name>
<dbReference type="Gene3D" id="3.30.200.20">
    <property type="entry name" value="Phosphorylase Kinase, domain 1"/>
    <property type="match status" value="1"/>
</dbReference>
<dbReference type="Proteomes" id="UP000266441">
    <property type="component" value="Unassembled WGS sequence"/>
</dbReference>
<keyword evidence="2" id="KW-0808">Transferase</keyword>
<dbReference type="Gene3D" id="3.90.1200.10">
    <property type="match status" value="1"/>
</dbReference>
<sequence length="299" mass="33688">MKFIRNDHSIEKEVESHLSDKFGKAVEINSSGSLGGGCINNASKIETNAGTFFLKWNGNCASDIFLREAESLEELRNAASGQLAVPKVFAAKEVNGTPGFLVLEYLEPGWGKGNSDEKLGRGLATIHRFSSEKFGFYNDNYCGSTPQNNSWHTSWPEFFRDNRLRYLLGLIRQERSLPASEMKVYEQLLERIPELIPGDCTPVLIHGDLWSGNYMNTANGPALIDPASYYANYEMEMGIMTMFGGFSQRFYSAYNEVNPLPAGWRERNSLYQLYHVLNHYYLFGGGYGSQAFHIAKSYL</sequence>
<evidence type="ECO:0000256" key="1">
    <source>
        <dbReference type="ARBA" id="ARBA00009460"/>
    </source>
</evidence>
<accession>A0A399CTM4</accession>
<dbReference type="Pfam" id="PF03881">
    <property type="entry name" value="Fructosamin_kin"/>
    <property type="match status" value="1"/>
</dbReference>
<dbReference type="SUPFAM" id="SSF56112">
    <property type="entry name" value="Protein kinase-like (PK-like)"/>
    <property type="match status" value="1"/>
</dbReference>
<dbReference type="AlphaFoldDB" id="A0A399CTM4"/>
<evidence type="ECO:0000313" key="4">
    <source>
        <dbReference type="Proteomes" id="UP000266441"/>
    </source>
</evidence>
<dbReference type="InterPro" id="IPR011009">
    <property type="entry name" value="Kinase-like_dom_sf"/>
</dbReference>
<reference evidence="3 4" key="1">
    <citation type="journal article" date="2015" name="Int. J. Syst. Evol. Microbiol.">
        <title>Mariniphaga sediminis sp. nov., isolated from coastal sediment.</title>
        <authorList>
            <person name="Wang F.Q."/>
            <person name="Shen Q.Y."/>
            <person name="Chen G.J."/>
            <person name="Du Z.J."/>
        </authorList>
    </citation>
    <scope>NUCLEOTIDE SEQUENCE [LARGE SCALE GENOMIC DNA]</scope>
    <source>
        <strain evidence="3 4">SY21</strain>
    </source>
</reference>
<keyword evidence="4" id="KW-1185">Reference proteome</keyword>
<evidence type="ECO:0000313" key="3">
    <source>
        <dbReference type="EMBL" id="RIH63265.1"/>
    </source>
</evidence>
<gene>
    <name evidence="3" type="ORF">D1164_20655</name>
</gene>
<dbReference type="RefSeq" id="WP_119351806.1">
    <property type="nucleotide sequence ID" value="NZ_JBFHKJ010000090.1"/>
</dbReference>